<gene>
    <name evidence="2" type="ORF">FRC98_15380</name>
</gene>
<dbReference type="RefSeq" id="WP_146982330.1">
    <property type="nucleotide sequence ID" value="NZ_VOSM01000008.1"/>
</dbReference>
<comment type="caution">
    <text evidence="2">The sequence shown here is derived from an EMBL/GenBank/DDBJ whole genome shotgun (WGS) entry which is preliminary data.</text>
</comment>
<dbReference type="EMBL" id="VOSM01000008">
    <property type="protein sequence ID" value="TXD35589.1"/>
    <property type="molecule type" value="Genomic_DNA"/>
</dbReference>
<accession>A0A5C6X1C8</accession>
<keyword evidence="3" id="KW-1185">Reference proteome</keyword>
<evidence type="ECO:0000313" key="2">
    <source>
        <dbReference type="EMBL" id="TXD35589.1"/>
    </source>
</evidence>
<proteinExistence type="predicted"/>
<protein>
    <recommendedName>
        <fullName evidence="4">BIG2 domain-containing protein</fullName>
    </recommendedName>
</protein>
<feature type="signal peptide" evidence="1">
    <location>
        <begin position="1"/>
        <end position="25"/>
    </location>
</feature>
<evidence type="ECO:0000256" key="1">
    <source>
        <dbReference type="SAM" id="SignalP"/>
    </source>
</evidence>
<dbReference type="Proteomes" id="UP000321412">
    <property type="component" value="Unassembled WGS sequence"/>
</dbReference>
<sequence length="323" mass="33654">MKSMWKRGMVLGGMVALGAMSSACGVAIEGEEGNLRFEYDNSAFSGAFSEDLAVGSMIDVKVRETSESEFLPIESATSSSEEVIAVSETSGQVFSLRAESEGVARISVSATAEGGSLSDSVELRAAEVDSIEIEAICDESSVYAVNSAPEFRYRMRDAMSNSLNGYGYYPVAVEPQTGGEVNAAFSSLGRIQVMTGEEAGSISLTSDLLEEPFVMELVAAADITDLDVANQVDGETITTIGAGEDSPLSVFAMAGPAGETVCGDAEGIIELVSETPEICEVYYTYGLALHVVNVQGLSAGACEISLSVPGTDLAETLQVEISG</sequence>
<organism evidence="2 3">
    <name type="scientific">Lujinxingia vulgaris</name>
    <dbReference type="NCBI Taxonomy" id="2600176"/>
    <lineage>
        <taxon>Bacteria</taxon>
        <taxon>Deltaproteobacteria</taxon>
        <taxon>Bradymonadales</taxon>
        <taxon>Lujinxingiaceae</taxon>
        <taxon>Lujinxingia</taxon>
    </lineage>
</organism>
<evidence type="ECO:0000313" key="3">
    <source>
        <dbReference type="Proteomes" id="UP000321412"/>
    </source>
</evidence>
<reference evidence="2 3" key="1">
    <citation type="submission" date="2019-08" db="EMBL/GenBank/DDBJ databases">
        <title>Bradymonadales sp. TMQ4.</title>
        <authorList>
            <person name="Liang Q."/>
        </authorList>
    </citation>
    <scope>NUCLEOTIDE SEQUENCE [LARGE SCALE GENOMIC DNA]</scope>
    <source>
        <strain evidence="2 3">TMQ4</strain>
    </source>
</reference>
<dbReference type="AlphaFoldDB" id="A0A5C6X1C8"/>
<dbReference type="OrthoDB" id="5491495at2"/>
<dbReference type="PROSITE" id="PS51257">
    <property type="entry name" value="PROKAR_LIPOPROTEIN"/>
    <property type="match status" value="1"/>
</dbReference>
<name>A0A5C6X1C8_9DELT</name>
<evidence type="ECO:0008006" key="4">
    <source>
        <dbReference type="Google" id="ProtNLM"/>
    </source>
</evidence>
<keyword evidence="1" id="KW-0732">Signal</keyword>
<feature type="chain" id="PRO_5023138581" description="BIG2 domain-containing protein" evidence="1">
    <location>
        <begin position="26"/>
        <end position="323"/>
    </location>
</feature>